<dbReference type="Gene3D" id="1.10.245.10">
    <property type="entry name" value="SWIB/MDM2 domain"/>
    <property type="match status" value="1"/>
</dbReference>
<evidence type="ECO:0000259" key="2">
    <source>
        <dbReference type="PROSITE" id="PS51925"/>
    </source>
</evidence>
<dbReference type="InterPro" id="IPR019835">
    <property type="entry name" value="SWIB_domain"/>
</dbReference>
<dbReference type="PROSITE" id="PS51925">
    <property type="entry name" value="SWIB_MDM2"/>
    <property type="match status" value="1"/>
</dbReference>
<dbReference type="AlphaFoldDB" id="A0AAV9B5M5"/>
<accession>A0AAV9B5M5</accession>
<dbReference type="Proteomes" id="UP001179952">
    <property type="component" value="Unassembled WGS sequence"/>
</dbReference>
<protein>
    <recommendedName>
        <fullName evidence="2">DM2 domain-containing protein</fullName>
    </recommendedName>
</protein>
<dbReference type="InterPro" id="IPR003121">
    <property type="entry name" value="SWIB_MDM2_domain"/>
</dbReference>
<name>A0AAV9B5M5_ACOGR</name>
<reference evidence="3" key="1">
    <citation type="journal article" date="2023" name="Nat. Commun.">
        <title>Diploid and tetraploid genomes of Acorus and the evolution of monocots.</title>
        <authorList>
            <person name="Ma L."/>
            <person name="Liu K.W."/>
            <person name="Li Z."/>
            <person name="Hsiao Y.Y."/>
            <person name="Qi Y."/>
            <person name="Fu T."/>
            <person name="Tang G.D."/>
            <person name="Zhang D."/>
            <person name="Sun W.H."/>
            <person name="Liu D.K."/>
            <person name="Li Y."/>
            <person name="Chen G.Z."/>
            <person name="Liu X.D."/>
            <person name="Liao X.Y."/>
            <person name="Jiang Y.T."/>
            <person name="Yu X."/>
            <person name="Hao Y."/>
            <person name="Huang J."/>
            <person name="Zhao X.W."/>
            <person name="Ke S."/>
            <person name="Chen Y.Y."/>
            <person name="Wu W.L."/>
            <person name="Hsu J.L."/>
            <person name="Lin Y.F."/>
            <person name="Huang M.D."/>
            <person name="Li C.Y."/>
            <person name="Huang L."/>
            <person name="Wang Z.W."/>
            <person name="Zhao X."/>
            <person name="Zhong W.Y."/>
            <person name="Peng D.H."/>
            <person name="Ahmad S."/>
            <person name="Lan S."/>
            <person name="Zhang J.S."/>
            <person name="Tsai W.C."/>
            <person name="Van de Peer Y."/>
            <person name="Liu Z.J."/>
        </authorList>
    </citation>
    <scope>NUCLEOTIDE SEQUENCE</scope>
    <source>
        <strain evidence="3">SCP</strain>
    </source>
</reference>
<organism evidence="3 4">
    <name type="scientific">Acorus gramineus</name>
    <name type="common">Dwarf sweet flag</name>
    <dbReference type="NCBI Taxonomy" id="55184"/>
    <lineage>
        <taxon>Eukaryota</taxon>
        <taxon>Viridiplantae</taxon>
        <taxon>Streptophyta</taxon>
        <taxon>Embryophyta</taxon>
        <taxon>Tracheophyta</taxon>
        <taxon>Spermatophyta</taxon>
        <taxon>Magnoliopsida</taxon>
        <taxon>Liliopsida</taxon>
        <taxon>Acoraceae</taxon>
        <taxon>Acorus</taxon>
    </lineage>
</organism>
<proteinExistence type="predicted"/>
<evidence type="ECO:0000313" key="3">
    <source>
        <dbReference type="EMBL" id="KAK1271636.1"/>
    </source>
</evidence>
<evidence type="ECO:0000313" key="4">
    <source>
        <dbReference type="Proteomes" id="UP001179952"/>
    </source>
</evidence>
<dbReference type="Pfam" id="PF02201">
    <property type="entry name" value="SWIB"/>
    <property type="match status" value="1"/>
</dbReference>
<dbReference type="EMBL" id="JAUJYN010000005">
    <property type="protein sequence ID" value="KAK1271636.1"/>
    <property type="molecule type" value="Genomic_DNA"/>
</dbReference>
<evidence type="ECO:0000256" key="1">
    <source>
        <dbReference type="SAM" id="MobiDB-lite"/>
    </source>
</evidence>
<gene>
    <name evidence="3" type="ORF">QJS04_geneDACA023682</name>
</gene>
<reference evidence="3" key="2">
    <citation type="submission" date="2023-06" db="EMBL/GenBank/DDBJ databases">
        <authorList>
            <person name="Ma L."/>
            <person name="Liu K.-W."/>
            <person name="Li Z."/>
            <person name="Hsiao Y.-Y."/>
            <person name="Qi Y."/>
            <person name="Fu T."/>
            <person name="Tang G."/>
            <person name="Zhang D."/>
            <person name="Sun W.-H."/>
            <person name="Liu D.-K."/>
            <person name="Li Y."/>
            <person name="Chen G.-Z."/>
            <person name="Liu X.-D."/>
            <person name="Liao X.-Y."/>
            <person name="Jiang Y.-T."/>
            <person name="Yu X."/>
            <person name="Hao Y."/>
            <person name="Huang J."/>
            <person name="Zhao X.-W."/>
            <person name="Ke S."/>
            <person name="Chen Y.-Y."/>
            <person name="Wu W.-L."/>
            <person name="Hsu J.-L."/>
            <person name="Lin Y.-F."/>
            <person name="Huang M.-D."/>
            <person name="Li C.-Y."/>
            <person name="Huang L."/>
            <person name="Wang Z.-W."/>
            <person name="Zhao X."/>
            <person name="Zhong W.-Y."/>
            <person name="Peng D.-H."/>
            <person name="Ahmad S."/>
            <person name="Lan S."/>
            <person name="Zhang J.-S."/>
            <person name="Tsai W.-C."/>
            <person name="Van De Peer Y."/>
            <person name="Liu Z.-J."/>
        </authorList>
    </citation>
    <scope>NUCLEOTIDE SEQUENCE</scope>
    <source>
        <strain evidence="3">SCP</strain>
        <tissue evidence="3">Leaves</tissue>
    </source>
</reference>
<feature type="domain" description="DM2" evidence="2">
    <location>
        <begin position="40"/>
        <end position="119"/>
    </location>
</feature>
<keyword evidence="4" id="KW-1185">Reference proteome</keyword>
<comment type="caution">
    <text evidence="3">The sequence shown here is derived from an EMBL/GenBank/DDBJ whole genome shotgun (WGS) entry which is preliminary data.</text>
</comment>
<dbReference type="CDD" id="cd10567">
    <property type="entry name" value="SWIB-MDM2_like"/>
    <property type="match status" value="1"/>
</dbReference>
<dbReference type="SMART" id="SM00151">
    <property type="entry name" value="SWIB"/>
    <property type="match status" value="1"/>
</dbReference>
<dbReference type="PANTHER" id="PTHR13844">
    <property type="entry name" value="SWI/SNF-RELATED MATRIX-ASSOCIATED ACTIN-DEPENDENT REGULATOR OF CHROMATIN SUBFAMILY D"/>
    <property type="match status" value="1"/>
</dbReference>
<sequence>MSRVLAGSRALMAAASSATTAVKKSPPTAADAAAPKRTNNLLKAVPVSPALRAFLGGSPEASRGDVLKKIWGHIKANQLQNPANKREINCDEKLKTIMAGKDKIGMMEITKLLKPHFVKK</sequence>
<feature type="region of interest" description="Disordered" evidence="1">
    <location>
        <begin position="16"/>
        <end position="38"/>
    </location>
</feature>
<dbReference type="InterPro" id="IPR036885">
    <property type="entry name" value="SWIB_MDM2_dom_sf"/>
</dbReference>
<dbReference type="SUPFAM" id="SSF47592">
    <property type="entry name" value="SWIB/MDM2 domain"/>
    <property type="match status" value="1"/>
</dbReference>